<evidence type="ECO:0000313" key="2">
    <source>
        <dbReference type="Proteomes" id="UP000807469"/>
    </source>
</evidence>
<reference evidence="1" key="1">
    <citation type="submission" date="2020-11" db="EMBL/GenBank/DDBJ databases">
        <authorList>
            <consortium name="DOE Joint Genome Institute"/>
            <person name="Ahrendt S."/>
            <person name="Riley R."/>
            <person name="Andreopoulos W."/>
            <person name="Labutti K."/>
            <person name="Pangilinan J."/>
            <person name="Ruiz-Duenas F.J."/>
            <person name="Barrasa J.M."/>
            <person name="Sanchez-Garcia M."/>
            <person name="Camarero S."/>
            <person name="Miyauchi S."/>
            <person name="Serrano A."/>
            <person name="Linde D."/>
            <person name="Babiker R."/>
            <person name="Drula E."/>
            <person name="Ayuso-Fernandez I."/>
            <person name="Pacheco R."/>
            <person name="Padilla G."/>
            <person name="Ferreira P."/>
            <person name="Barriuso J."/>
            <person name="Kellner H."/>
            <person name="Castanera R."/>
            <person name="Alfaro M."/>
            <person name="Ramirez L."/>
            <person name="Pisabarro A.G."/>
            <person name="Kuo A."/>
            <person name="Tritt A."/>
            <person name="Lipzen A."/>
            <person name="He G."/>
            <person name="Yan M."/>
            <person name="Ng V."/>
            <person name="Cullen D."/>
            <person name="Martin F."/>
            <person name="Rosso M.-N."/>
            <person name="Henrissat B."/>
            <person name="Hibbett D."/>
            <person name="Martinez A.T."/>
            <person name="Grigoriev I.V."/>
        </authorList>
    </citation>
    <scope>NUCLEOTIDE SEQUENCE</scope>
    <source>
        <strain evidence="1">CIRM-BRFM 674</strain>
    </source>
</reference>
<protein>
    <submittedName>
        <fullName evidence="1">Uncharacterized protein</fullName>
    </submittedName>
</protein>
<proteinExistence type="predicted"/>
<keyword evidence="2" id="KW-1185">Reference proteome</keyword>
<organism evidence="1 2">
    <name type="scientific">Pholiota conissans</name>
    <dbReference type="NCBI Taxonomy" id="109636"/>
    <lineage>
        <taxon>Eukaryota</taxon>
        <taxon>Fungi</taxon>
        <taxon>Dikarya</taxon>
        <taxon>Basidiomycota</taxon>
        <taxon>Agaricomycotina</taxon>
        <taxon>Agaricomycetes</taxon>
        <taxon>Agaricomycetidae</taxon>
        <taxon>Agaricales</taxon>
        <taxon>Agaricineae</taxon>
        <taxon>Strophariaceae</taxon>
        <taxon>Pholiota</taxon>
    </lineage>
</organism>
<accession>A0A9P5YL51</accession>
<evidence type="ECO:0000313" key="1">
    <source>
        <dbReference type="EMBL" id="KAF9470801.1"/>
    </source>
</evidence>
<comment type="caution">
    <text evidence="1">The sequence shown here is derived from an EMBL/GenBank/DDBJ whole genome shotgun (WGS) entry which is preliminary data.</text>
</comment>
<gene>
    <name evidence="1" type="ORF">BDN70DRAFT_901830</name>
</gene>
<dbReference type="Proteomes" id="UP000807469">
    <property type="component" value="Unassembled WGS sequence"/>
</dbReference>
<sequence length="216" mass="24432">MSREIEVLSRVLTSYMQIRNAPSQIRSRTDIEHDLDKSNSVFAQLRNPLRIVLRLKTNKSVNACKRPETSRMLDLVESYLMGGRISENKQMVHKVRIAESNICCKRLYDSEATATVAPSYVQTDSRRRIAEDAESDGGQASRQWSYMYSGILPKGASPEMPGNSIQALKLSPARRWVQRMASKKLENVGVNLFKLYWVFARLSGDGKGWMGRDGDG</sequence>
<name>A0A9P5YL51_9AGAR</name>
<dbReference type="AlphaFoldDB" id="A0A9P5YL51"/>
<dbReference type="EMBL" id="MU155844">
    <property type="protein sequence ID" value="KAF9470801.1"/>
    <property type="molecule type" value="Genomic_DNA"/>
</dbReference>